<protein>
    <submittedName>
        <fullName evidence="2">Uncharacterized protein</fullName>
    </submittedName>
</protein>
<feature type="region of interest" description="Disordered" evidence="1">
    <location>
        <begin position="1"/>
        <end position="61"/>
    </location>
</feature>
<dbReference type="Proteomes" id="UP000681722">
    <property type="component" value="Unassembled WGS sequence"/>
</dbReference>
<comment type="caution">
    <text evidence="2">The sequence shown here is derived from an EMBL/GenBank/DDBJ whole genome shotgun (WGS) entry which is preliminary data.</text>
</comment>
<gene>
    <name evidence="2" type="ORF">GPM918_LOCUS20168</name>
    <name evidence="3" type="ORF">OVA965_LOCUS20839</name>
    <name evidence="4" type="ORF">SRO942_LOCUS20165</name>
    <name evidence="5" type="ORF">TMI583_LOCUS21339</name>
</gene>
<feature type="compositionally biased region" description="Polar residues" evidence="1">
    <location>
        <begin position="204"/>
        <end position="220"/>
    </location>
</feature>
<organism evidence="2 6">
    <name type="scientific">Didymodactylos carnosus</name>
    <dbReference type="NCBI Taxonomy" id="1234261"/>
    <lineage>
        <taxon>Eukaryota</taxon>
        <taxon>Metazoa</taxon>
        <taxon>Spiralia</taxon>
        <taxon>Gnathifera</taxon>
        <taxon>Rotifera</taxon>
        <taxon>Eurotatoria</taxon>
        <taxon>Bdelloidea</taxon>
        <taxon>Philodinida</taxon>
        <taxon>Philodinidae</taxon>
        <taxon>Didymodactylos</taxon>
    </lineage>
</organism>
<sequence>MNFAKVFRRQKEQRKPERVHEKLERQQQPSPHRTFQYPSYRPFSYLNTNNNNNNNNSNNRNKIIRTTKIANVHPTTTTTSNFPDQTLYRIGLTAPASPLIVTSQSDIEQPGVKVLPTTTNEVVGGGQRSNIRKLKDQRRYQSNLTNNKKWLFRSMEALDEWKGKVFQKQRTARTPPRSRSTENIPEADQDEFSNYPNYHHRPTGSPSNHRITQRLSSPSRSIEALTSRVISSIGIMRKASNPNTVSNKYNHRTRNQVLTIKKPFLSNGTINNNSNNNNGKHGGQSAILDFREISSSKFNRIKAEDIEDGEKEQSLSLTSNEDSSDQNDDNEVVTSDISFLNNGHQDDDGDDETADSWDFGISWIDSLKEQDSPQRKMEFYENLIKLLEQDTLTIDELLVLRKVLSKIWPNDDTGIANYGNRTYYTEQKKNPFTIQTKHHHNQLKIMPVGLTKHTAQRCQTVVEQQQSPVLYESLHTQQSGKQNGSGIITAKAMPYYIKINPSTTIHEQEIPIEREQQRTDYPPHLNPFDNHEQSGNISNGTKPKTDGNNTDSIRRYFERLTLLETIYEKLNHESLKSSSIMTTTETVATNPATTHIKNEEKNKKKVEQIPEKLQELEYDGNKSPNKKYRRLEKRVETREEIIDYTYSPSKYNDDKNVSTNKPQQAPFREMNVDEVHKSSLKRKAPKAPHIDISTNQSNLQTAMFTLPSIDLSANTTAQTEELTTPVQFTKSHQNSPIKELSHSLTTTATTVAAACDEEGHIFVYSNSPTKQKSHEIKTPRLLLSPSSPRQSQTLSGERIQQWLSTCDVREDDVDATTVVLNDQGTTLSKNRIPTPETETKLRFISKRVKSQSPSPERRTIAVESIPISERTRTTIVNSSSPQQQVFARTRSLANRSLEKELTESTPVNEIEPGRFRTCLKIRLEDTSKDSKKSPEKQHHYQHRASINNKNINNNISDTNDYLTRVCATTMKDIQQQEFDPISRTSYNRQAVFL</sequence>
<accession>A0A814R8F6</accession>
<dbReference type="EMBL" id="CAJNOK010011210">
    <property type="protein sequence ID" value="CAF1134970.1"/>
    <property type="molecule type" value="Genomic_DNA"/>
</dbReference>
<evidence type="ECO:0000256" key="1">
    <source>
        <dbReference type="SAM" id="MobiDB-lite"/>
    </source>
</evidence>
<dbReference type="AlphaFoldDB" id="A0A814R8F6"/>
<dbReference type="Proteomes" id="UP000677228">
    <property type="component" value="Unassembled WGS sequence"/>
</dbReference>
<reference evidence="2" key="1">
    <citation type="submission" date="2021-02" db="EMBL/GenBank/DDBJ databases">
        <authorList>
            <person name="Nowell W R."/>
        </authorList>
    </citation>
    <scope>NUCLEOTIDE SEQUENCE</scope>
</reference>
<evidence type="ECO:0000313" key="3">
    <source>
        <dbReference type="EMBL" id="CAF1134970.1"/>
    </source>
</evidence>
<proteinExistence type="predicted"/>
<dbReference type="Proteomes" id="UP000682733">
    <property type="component" value="Unassembled WGS sequence"/>
</dbReference>
<name>A0A814R8F6_9BILA</name>
<feature type="compositionally biased region" description="Polar residues" evidence="1">
    <location>
        <begin position="533"/>
        <end position="551"/>
    </location>
</feature>
<feature type="region of interest" description="Disordered" evidence="1">
    <location>
        <begin position="262"/>
        <end position="284"/>
    </location>
</feature>
<evidence type="ECO:0000313" key="2">
    <source>
        <dbReference type="EMBL" id="CAF1130551.1"/>
    </source>
</evidence>
<keyword evidence="6" id="KW-1185">Reference proteome</keyword>
<feature type="compositionally biased region" description="Low complexity" evidence="1">
    <location>
        <begin position="47"/>
        <end position="61"/>
    </location>
</feature>
<dbReference type="EMBL" id="CAJNOQ010006307">
    <property type="protein sequence ID" value="CAF1130551.1"/>
    <property type="molecule type" value="Genomic_DNA"/>
</dbReference>
<feature type="compositionally biased region" description="Low complexity" evidence="1">
    <location>
        <begin position="267"/>
        <end position="279"/>
    </location>
</feature>
<feature type="region of interest" description="Disordered" evidence="1">
    <location>
        <begin position="526"/>
        <end position="551"/>
    </location>
</feature>
<dbReference type="Proteomes" id="UP000663829">
    <property type="component" value="Unassembled WGS sequence"/>
</dbReference>
<evidence type="ECO:0000313" key="5">
    <source>
        <dbReference type="EMBL" id="CAF3922772.1"/>
    </source>
</evidence>
<evidence type="ECO:0000313" key="6">
    <source>
        <dbReference type="Proteomes" id="UP000663829"/>
    </source>
</evidence>
<feature type="compositionally biased region" description="Basic and acidic residues" evidence="1">
    <location>
        <begin position="9"/>
        <end position="25"/>
    </location>
</feature>
<feature type="region of interest" description="Disordered" evidence="1">
    <location>
        <begin position="166"/>
        <end position="222"/>
    </location>
</feature>
<feature type="compositionally biased region" description="Polar residues" evidence="1">
    <location>
        <begin position="26"/>
        <end position="37"/>
    </location>
</feature>
<dbReference type="EMBL" id="CAJOBA010023596">
    <property type="protein sequence ID" value="CAF3922772.1"/>
    <property type="molecule type" value="Genomic_DNA"/>
</dbReference>
<evidence type="ECO:0000313" key="4">
    <source>
        <dbReference type="EMBL" id="CAF3894234.1"/>
    </source>
</evidence>
<feature type="region of interest" description="Disordered" evidence="1">
    <location>
        <begin position="301"/>
        <end position="330"/>
    </location>
</feature>
<dbReference type="OrthoDB" id="10012673at2759"/>
<dbReference type="EMBL" id="CAJOBC010006307">
    <property type="protein sequence ID" value="CAF3894234.1"/>
    <property type="molecule type" value="Genomic_DNA"/>
</dbReference>